<sequence length="296" mass="31150">MELRRLEYFVAVVEEANFTRAAERVHVAQSGLSAQIRKLERDLGAVLLRRSGRTATPTEAGYAVLPYARAALAAYAGAREAVAELEGLVRGHLRLGMTASVSAFDLPGLLGAFHEKYPGVRITLSENASDATIEELRAGRLDLAFAGVGAGLPADLAAEIFADEPVVAVVAAHDAVREEITLEALCERDLICLPPGAGLRAAFDTACAAAGMRPRIVFEAGDPHMLARLAARGLGVAILPHAVAAAHSDQVVAVPIAGADIRARIALIRVAETETSPAARVFARTAAAWVRTVLRT</sequence>
<evidence type="ECO:0000256" key="3">
    <source>
        <dbReference type="ARBA" id="ARBA00023125"/>
    </source>
</evidence>
<evidence type="ECO:0000256" key="4">
    <source>
        <dbReference type="ARBA" id="ARBA00023159"/>
    </source>
</evidence>
<comment type="caution">
    <text evidence="7">The sequence shown here is derived from an EMBL/GenBank/DDBJ whole genome shotgun (WGS) entry which is preliminary data.</text>
</comment>
<dbReference type="InterPro" id="IPR036390">
    <property type="entry name" value="WH_DNA-bd_sf"/>
</dbReference>
<dbReference type="InterPro" id="IPR036388">
    <property type="entry name" value="WH-like_DNA-bd_sf"/>
</dbReference>
<organism evidence="7 8">
    <name type="scientific">Nocardia albiluteola</name>
    <dbReference type="NCBI Taxonomy" id="2842303"/>
    <lineage>
        <taxon>Bacteria</taxon>
        <taxon>Bacillati</taxon>
        <taxon>Actinomycetota</taxon>
        <taxon>Actinomycetes</taxon>
        <taxon>Mycobacteriales</taxon>
        <taxon>Nocardiaceae</taxon>
        <taxon>Nocardia</taxon>
    </lineage>
</organism>
<dbReference type="SUPFAM" id="SSF46785">
    <property type="entry name" value="Winged helix' DNA-binding domain"/>
    <property type="match status" value="1"/>
</dbReference>
<keyword evidence="3" id="KW-0238">DNA-binding</keyword>
<dbReference type="PANTHER" id="PTHR30346">
    <property type="entry name" value="TRANSCRIPTIONAL DUAL REGULATOR HCAR-RELATED"/>
    <property type="match status" value="1"/>
</dbReference>
<evidence type="ECO:0000256" key="1">
    <source>
        <dbReference type="ARBA" id="ARBA00009437"/>
    </source>
</evidence>
<dbReference type="Proteomes" id="UP000733379">
    <property type="component" value="Unassembled WGS sequence"/>
</dbReference>
<keyword evidence="4" id="KW-0010">Activator</keyword>
<dbReference type="Pfam" id="PF03466">
    <property type="entry name" value="LysR_substrate"/>
    <property type="match status" value="1"/>
</dbReference>
<comment type="similarity">
    <text evidence="1">Belongs to the LysR transcriptional regulatory family.</text>
</comment>
<dbReference type="PANTHER" id="PTHR30346:SF28">
    <property type="entry name" value="HTH-TYPE TRANSCRIPTIONAL REGULATOR CYNR"/>
    <property type="match status" value="1"/>
</dbReference>
<feature type="domain" description="HTH lysR-type" evidence="6">
    <location>
        <begin position="1"/>
        <end position="58"/>
    </location>
</feature>
<evidence type="ECO:0000313" key="8">
    <source>
        <dbReference type="Proteomes" id="UP000733379"/>
    </source>
</evidence>
<name>A0ABS6B3A2_9NOCA</name>
<keyword evidence="5" id="KW-0804">Transcription</keyword>
<accession>A0ABS6B3A2</accession>
<dbReference type="InterPro" id="IPR005119">
    <property type="entry name" value="LysR_subst-bd"/>
</dbReference>
<reference evidence="7 8" key="1">
    <citation type="submission" date="2021-06" db="EMBL/GenBank/DDBJ databases">
        <title>Actinomycetes sequencing.</title>
        <authorList>
            <person name="Shan Q."/>
        </authorList>
    </citation>
    <scope>NUCLEOTIDE SEQUENCE [LARGE SCALE GENOMIC DNA]</scope>
    <source>
        <strain evidence="7 8">NEAU-G5</strain>
    </source>
</reference>
<evidence type="ECO:0000256" key="5">
    <source>
        <dbReference type="ARBA" id="ARBA00023163"/>
    </source>
</evidence>
<dbReference type="EMBL" id="JAHKNI010000007">
    <property type="protein sequence ID" value="MBU3064231.1"/>
    <property type="molecule type" value="Genomic_DNA"/>
</dbReference>
<keyword evidence="2" id="KW-0805">Transcription regulation</keyword>
<evidence type="ECO:0000313" key="7">
    <source>
        <dbReference type="EMBL" id="MBU3064231.1"/>
    </source>
</evidence>
<dbReference type="SUPFAM" id="SSF53850">
    <property type="entry name" value="Periplasmic binding protein-like II"/>
    <property type="match status" value="1"/>
</dbReference>
<dbReference type="PROSITE" id="PS50931">
    <property type="entry name" value="HTH_LYSR"/>
    <property type="match status" value="1"/>
</dbReference>
<dbReference type="RefSeq" id="WP_215919301.1">
    <property type="nucleotide sequence ID" value="NZ_JAHKNI010000007.1"/>
</dbReference>
<evidence type="ECO:0000256" key="2">
    <source>
        <dbReference type="ARBA" id="ARBA00023015"/>
    </source>
</evidence>
<dbReference type="Pfam" id="PF00126">
    <property type="entry name" value="HTH_1"/>
    <property type="match status" value="1"/>
</dbReference>
<dbReference type="InterPro" id="IPR000847">
    <property type="entry name" value="LysR_HTH_N"/>
</dbReference>
<gene>
    <name evidence="7" type="ORF">KO481_22195</name>
</gene>
<protein>
    <submittedName>
        <fullName evidence="7">LysR family transcriptional regulator</fullName>
    </submittedName>
</protein>
<dbReference type="Gene3D" id="3.40.190.290">
    <property type="match status" value="1"/>
</dbReference>
<proteinExistence type="inferred from homology"/>
<dbReference type="PRINTS" id="PR00039">
    <property type="entry name" value="HTHLYSR"/>
</dbReference>
<evidence type="ECO:0000259" key="6">
    <source>
        <dbReference type="PROSITE" id="PS50931"/>
    </source>
</evidence>
<keyword evidence="8" id="KW-1185">Reference proteome</keyword>
<dbReference type="Gene3D" id="1.10.10.10">
    <property type="entry name" value="Winged helix-like DNA-binding domain superfamily/Winged helix DNA-binding domain"/>
    <property type="match status" value="1"/>
</dbReference>